<accession>A0AAW0XAV8</accession>
<feature type="chain" id="PRO_5043373685" evidence="3">
    <location>
        <begin position="21"/>
        <end position="150"/>
    </location>
</feature>
<dbReference type="PANTHER" id="PTHR12236:SF95">
    <property type="entry name" value="CUTICULAR PROTEIN 76BD, ISOFORM C-RELATED"/>
    <property type="match status" value="1"/>
</dbReference>
<evidence type="ECO:0000313" key="4">
    <source>
        <dbReference type="EMBL" id="KAK8736876.1"/>
    </source>
</evidence>
<dbReference type="GO" id="GO:0031012">
    <property type="term" value="C:extracellular matrix"/>
    <property type="evidence" value="ECO:0007669"/>
    <property type="project" value="TreeGrafter"/>
</dbReference>
<dbReference type="PANTHER" id="PTHR12236">
    <property type="entry name" value="STRUCTURAL CONTITUENT OF CUTICLE"/>
    <property type="match status" value="1"/>
</dbReference>
<proteinExistence type="predicted"/>
<dbReference type="Pfam" id="PF00379">
    <property type="entry name" value="Chitin_bind_4"/>
    <property type="match status" value="1"/>
</dbReference>
<keyword evidence="3" id="KW-0732">Signal</keyword>
<dbReference type="Proteomes" id="UP001445076">
    <property type="component" value="Unassembled WGS sequence"/>
</dbReference>
<dbReference type="InterPro" id="IPR000618">
    <property type="entry name" value="Insect_cuticle"/>
</dbReference>
<dbReference type="AlphaFoldDB" id="A0AAW0XAV8"/>
<evidence type="ECO:0000256" key="1">
    <source>
        <dbReference type="ARBA" id="ARBA00022460"/>
    </source>
</evidence>
<reference evidence="4 5" key="1">
    <citation type="journal article" date="2024" name="BMC Genomics">
        <title>Genome assembly of redclaw crayfish (Cherax quadricarinatus) provides insights into its immune adaptation and hypoxia tolerance.</title>
        <authorList>
            <person name="Liu Z."/>
            <person name="Zheng J."/>
            <person name="Li H."/>
            <person name="Fang K."/>
            <person name="Wang S."/>
            <person name="He J."/>
            <person name="Zhou D."/>
            <person name="Weng S."/>
            <person name="Chi M."/>
            <person name="Gu Z."/>
            <person name="He J."/>
            <person name="Li F."/>
            <person name="Wang M."/>
        </authorList>
    </citation>
    <scope>NUCLEOTIDE SEQUENCE [LARGE SCALE GENOMIC DNA]</scope>
    <source>
        <strain evidence="4">ZL_2023a</strain>
    </source>
</reference>
<dbReference type="EMBL" id="JARKIK010000043">
    <property type="protein sequence ID" value="KAK8736876.1"/>
    <property type="molecule type" value="Genomic_DNA"/>
</dbReference>
<evidence type="ECO:0000256" key="2">
    <source>
        <dbReference type="PROSITE-ProRule" id="PRU00497"/>
    </source>
</evidence>
<evidence type="ECO:0000256" key="3">
    <source>
        <dbReference type="SAM" id="SignalP"/>
    </source>
</evidence>
<organism evidence="4 5">
    <name type="scientific">Cherax quadricarinatus</name>
    <name type="common">Australian red claw crayfish</name>
    <dbReference type="NCBI Taxonomy" id="27406"/>
    <lineage>
        <taxon>Eukaryota</taxon>
        <taxon>Metazoa</taxon>
        <taxon>Ecdysozoa</taxon>
        <taxon>Arthropoda</taxon>
        <taxon>Crustacea</taxon>
        <taxon>Multicrustacea</taxon>
        <taxon>Malacostraca</taxon>
        <taxon>Eumalacostraca</taxon>
        <taxon>Eucarida</taxon>
        <taxon>Decapoda</taxon>
        <taxon>Pleocyemata</taxon>
        <taxon>Astacidea</taxon>
        <taxon>Parastacoidea</taxon>
        <taxon>Parastacidae</taxon>
        <taxon>Cherax</taxon>
    </lineage>
</organism>
<dbReference type="PROSITE" id="PS51155">
    <property type="entry name" value="CHIT_BIND_RR_2"/>
    <property type="match status" value="1"/>
</dbReference>
<feature type="signal peptide" evidence="3">
    <location>
        <begin position="1"/>
        <end position="20"/>
    </location>
</feature>
<comment type="caution">
    <text evidence="4">The sequence shown here is derived from an EMBL/GenBank/DDBJ whole genome shotgun (WGS) entry which is preliminary data.</text>
</comment>
<sequence length="150" mass="17079">MKKVVWLVMVVVVHTAPVDQEPVPRTQLLDQQHLTPRPYAFKFIINDEVENVRFAQAAQGDDQGRVRGTYSYVRPDNVLVIVHYTADAEGFHPVIVERPASQFRKNPSGTSTFTMLLPDTEEFSVKLTADQLREYRQQAALREQQAAQQG</sequence>
<dbReference type="GO" id="GO:0042302">
    <property type="term" value="F:structural constituent of cuticle"/>
    <property type="evidence" value="ECO:0007669"/>
    <property type="project" value="UniProtKB-UniRule"/>
</dbReference>
<gene>
    <name evidence="4" type="ORF">OTU49_004695</name>
</gene>
<keyword evidence="5" id="KW-1185">Reference proteome</keyword>
<evidence type="ECO:0000313" key="5">
    <source>
        <dbReference type="Proteomes" id="UP001445076"/>
    </source>
</evidence>
<dbReference type="GO" id="GO:0005615">
    <property type="term" value="C:extracellular space"/>
    <property type="evidence" value="ECO:0007669"/>
    <property type="project" value="TreeGrafter"/>
</dbReference>
<protein>
    <submittedName>
        <fullName evidence="4">Uncharacterized protein</fullName>
    </submittedName>
</protein>
<name>A0AAW0XAV8_CHEQU</name>
<dbReference type="InterPro" id="IPR051217">
    <property type="entry name" value="Insect_Cuticle_Struc_Prot"/>
</dbReference>
<keyword evidence="1 2" id="KW-0193">Cuticle</keyword>